<dbReference type="EMBL" id="JBEVCJ010000023">
    <property type="protein sequence ID" value="MET1256575.1"/>
    <property type="molecule type" value="Genomic_DNA"/>
</dbReference>
<evidence type="ECO:0008006" key="3">
    <source>
        <dbReference type="Google" id="ProtNLM"/>
    </source>
</evidence>
<accession>A0ABV2BXB5</accession>
<name>A0ABV2BXB5_9GAMM</name>
<sequence>MKRRTKQEWLNLFKQHQESGLSAAEFCRKHQLNAKYFSKRQFDLNWKQSSKTVNQSFVEVKRPEPKVSSSSIQLTVGPIQLNLPTTTDSHWLAGLLKALA</sequence>
<dbReference type="Proteomes" id="UP001548189">
    <property type="component" value="Unassembled WGS sequence"/>
</dbReference>
<comment type="caution">
    <text evidence="1">The sequence shown here is derived from an EMBL/GenBank/DDBJ whole genome shotgun (WGS) entry which is preliminary data.</text>
</comment>
<dbReference type="NCBIfam" id="NF047593">
    <property type="entry name" value="IS66_ISAeme5_TnpA"/>
    <property type="match status" value="1"/>
</dbReference>
<dbReference type="RefSeq" id="WP_353897161.1">
    <property type="nucleotide sequence ID" value="NZ_JBEVCJ010000023.1"/>
</dbReference>
<proteinExistence type="predicted"/>
<reference evidence="1 2" key="1">
    <citation type="submission" date="2024-06" db="EMBL/GenBank/DDBJ databases">
        <authorList>
            <person name="Li F."/>
        </authorList>
    </citation>
    <scope>NUCLEOTIDE SEQUENCE [LARGE SCALE GENOMIC DNA]</scope>
    <source>
        <strain evidence="1 2">GXAS 311</strain>
    </source>
</reference>
<organism evidence="1 2">
    <name type="scientific">Aliikangiella maris</name>
    <dbReference type="NCBI Taxonomy" id="3162458"/>
    <lineage>
        <taxon>Bacteria</taxon>
        <taxon>Pseudomonadati</taxon>
        <taxon>Pseudomonadota</taxon>
        <taxon>Gammaproteobacteria</taxon>
        <taxon>Oceanospirillales</taxon>
        <taxon>Pleioneaceae</taxon>
        <taxon>Aliikangiella</taxon>
    </lineage>
</organism>
<keyword evidence="2" id="KW-1185">Reference proteome</keyword>
<evidence type="ECO:0000313" key="1">
    <source>
        <dbReference type="EMBL" id="MET1256575.1"/>
    </source>
</evidence>
<gene>
    <name evidence="1" type="ORF">ABVT43_15650</name>
</gene>
<protein>
    <recommendedName>
        <fullName evidence="3">IS66 family insertion sequence element accessory protein TnpB</fullName>
    </recommendedName>
</protein>
<evidence type="ECO:0000313" key="2">
    <source>
        <dbReference type="Proteomes" id="UP001548189"/>
    </source>
</evidence>